<keyword evidence="3" id="KW-0238">DNA-binding</keyword>
<dbReference type="PROSITE" id="PS50066">
    <property type="entry name" value="MADS_BOX_2"/>
    <property type="match status" value="1"/>
</dbReference>
<dbReference type="SUPFAM" id="SSF55455">
    <property type="entry name" value="SRF-like"/>
    <property type="match status" value="1"/>
</dbReference>
<dbReference type="GO" id="GO:0005634">
    <property type="term" value="C:nucleus"/>
    <property type="evidence" value="ECO:0007669"/>
    <property type="project" value="UniProtKB-SubCell"/>
</dbReference>
<gene>
    <name evidence="7" type="ORF">MTR67_022238</name>
</gene>
<protein>
    <recommendedName>
        <fullName evidence="6">MADS-box domain-containing protein</fullName>
    </recommendedName>
</protein>
<dbReference type="GO" id="GO:0046983">
    <property type="term" value="F:protein dimerization activity"/>
    <property type="evidence" value="ECO:0007669"/>
    <property type="project" value="InterPro"/>
</dbReference>
<feature type="domain" description="MADS-box" evidence="6">
    <location>
        <begin position="2"/>
        <end position="50"/>
    </location>
</feature>
<evidence type="ECO:0000256" key="2">
    <source>
        <dbReference type="ARBA" id="ARBA00023015"/>
    </source>
</evidence>
<accession>A0AAF0TXN2</accession>
<dbReference type="Pfam" id="PF00319">
    <property type="entry name" value="SRF-TF"/>
    <property type="match status" value="1"/>
</dbReference>
<proteinExistence type="predicted"/>
<sequence length="181" mass="20767">MTGKGVCWTTRNLDEGKRKKITEERLASLCKKAYELSILCVVKVSIISFTPGETDNFTWPSLTEANEIVTNYLACPEKQRQYKLVEHEAYLQSIVNDREKEIRELEKMAKEKEMENLFNQLVEGRKKFDEFDVCDIKGLLNLFNDKRAKLDQMEMQLSGNVANEIGANDNNAGEENDGHPN</sequence>
<dbReference type="EMBL" id="CP133616">
    <property type="protein sequence ID" value="WMV28853.1"/>
    <property type="molecule type" value="Genomic_DNA"/>
</dbReference>
<evidence type="ECO:0000256" key="1">
    <source>
        <dbReference type="ARBA" id="ARBA00004123"/>
    </source>
</evidence>
<dbReference type="AlphaFoldDB" id="A0AAF0TXN2"/>
<keyword evidence="2" id="KW-0805">Transcription regulation</keyword>
<evidence type="ECO:0000256" key="4">
    <source>
        <dbReference type="ARBA" id="ARBA00023163"/>
    </source>
</evidence>
<organism evidence="7 8">
    <name type="scientific">Solanum verrucosum</name>
    <dbReference type="NCBI Taxonomy" id="315347"/>
    <lineage>
        <taxon>Eukaryota</taxon>
        <taxon>Viridiplantae</taxon>
        <taxon>Streptophyta</taxon>
        <taxon>Embryophyta</taxon>
        <taxon>Tracheophyta</taxon>
        <taxon>Spermatophyta</taxon>
        <taxon>Magnoliopsida</taxon>
        <taxon>eudicotyledons</taxon>
        <taxon>Gunneridae</taxon>
        <taxon>Pentapetalae</taxon>
        <taxon>asterids</taxon>
        <taxon>lamiids</taxon>
        <taxon>Solanales</taxon>
        <taxon>Solanaceae</taxon>
        <taxon>Solanoideae</taxon>
        <taxon>Solaneae</taxon>
        <taxon>Solanum</taxon>
    </lineage>
</organism>
<reference evidence="7" key="1">
    <citation type="submission" date="2023-08" db="EMBL/GenBank/DDBJ databases">
        <title>A de novo genome assembly of Solanum verrucosum Schlechtendal, a Mexican diploid species geographically isolated from the other diploid A-genome species in potato relatives.</title>
        <authorList>
            <person name="Hosaka K."/>
        </authorList>
    </citation>
    <scope>NUCLEOTIDE SEQUENCE</scope>
    <source>
        <tissue evidence="7">Young leaves</tissue>
    </source>
</reference>
<name>A0AAF0TXN2_SOLVR</name>
<dbReference type="Gene3D" id="3.40.1810.10">
    <property type="entry name" value="Transcription factor, MADS-box"/>
    <property type="match status" value="1"/>
</dbReference>
<evidence type="ECO:0000259" key="6">
    <source>
        <dbReference type="PROSITE" id="PS50066"/>
    </source>
</evidence>
<evidence type="ECO:0000256" key="5">
    <source>
        <dbReference type="ARBA" id="ARBA00023242"/>
    </source>
</evidence>
<dbReference type="Proteomes" id="UP001234989">
    <property type="component" value="Chromosome 5"/>
</dbReference>
<comment type="subcellular location">
    <subcellularLocation>
        <location evidence="1">Nucleus</location>
    </subcellularLocation>
</comment>
<evidence type="ECO:0000313" key="7">
    <source>
        <dbReference type="EMBL" id="WMV28853.1"/>
    </source>
</evidence>
<dbReference type="GO" id="GO:0003677">
    <property type="term" value="F:DNA binding"/>
    <property type="evidence" value="ECO:0007669"/>
    <property type="project" value="UniProtKB-KW"/>
</dbReference>
<keyword evidence="5" id="KW-0539">Nucleus</keyword>
<evidence type="ECO:0000313" key="8">
    <source>
        <dbReference type="Proteomes" id="UP001234989"/>
    </source>
</evidence>
<dbReference type="InterPro" id="IPR036879">
    <property type="entry name" value="TF_MADSbox_sf"/>
</dbReference>
<keyword evidence="4" id="KW-0804">Transcription</keyword>
<dbReference type="InterPro" id="IPR002100">
    <property type="entry name" value="TF_MADSbox"/>
</dbReference>
<evidence type="ECO:0000256" key="3">
    <source>
        <dbReference type="ARBA" id="ARBA00023125"/>
    </source>
</evidence>
<keyword evidence="8" id="KW-1185">Reference proteome</keyword>